<accession>A0A2N9L3P5</accession>
<evidence type="ECO:0000313" key="1">
    <source>
        <dbReference type="EMBL" id="SPE17841.1"/>
    </source>
</evidence>
<dbReference type="EMBL" id="OKRB01000014">
    <property type="protein sequence ID" value="SPE17841.1"/>
    <property type="molecule type" value="Genomic_DNA"/>
</dbReference>
<proteinExistence type="predicted"/>
<organism evidence="1 2">
    <name type="scientific">Candidatus Sulfuritelmatomonas gaucii</name>
    <dbReference type="NCBI Taxonomy" id="2043161"/>
    <lineage>
        <taxon>Bacteria</taxon>
        <taxon>Pseudomonadati</taxon>
        <taxon>Acidobacteriota</taxon>
        <taxon>Terriglobia</taxon>
        <taxon>Terriglobales</taxon>
        <taxon>Acidobacteriaceae</taxon>
        <taxon>Candidatus Sulfuritelmatomonas</taxon>
    </lineage>
</organism>
<sequence length="148" mass="16617">MRISKDLHVKRAILTFVIRPGTALRGGEESSLVQARFWPLLWLNRFQNNFEFCICFFPNLCYRVFIPVVESFSEPEVVCVTGLPARIALTSVPSFYLRTIPRPARPPATPAFKSPAARFSGTWLKAKQIQVLSICGIIPLSHAGPMQV</sequence>
<name>A0A2N9L3P5_9BACT</name>
<dbReference type="Proteomes" id="UP000239735">
    <property type="component" value="Unassembled WGS sequence"/>
</dbReference>
<evidence type="ECO:0000313" key="2">
    <source>
        <dbReference type="Proteomes" id="UP000239735"/>
    </source>
</evidence>
<gene>
    <name evidence="1" type="ORF">SBA5_1100021</name>
</gene>
<dbReference type="AlphaFoldDB" id="A0A2N9L3P5"/>
<reference evidence="2" key="1">
    <citation type="submission" date="2018-02" db="EMBL/GenBank/DDBJ databases">
        <authorList>
            <person name="Hausmann B."/>
        </authorList>
    </citation>
    <scope>NUCLEOTIDE SEQUENCE [LARGE SCALE GENOMIC DNA]</scope>
    <source>
        <strain evidence="2">Peat soil MAG SbA5</strain>
    </source>
</reference>
<protein>
    <submittedName>
        <fullName evidence="1">Uncharacterized protein</fullName>
    </submittedName>
</protein>